<dbReference type="Proteomes" id="UP001501303">
    <property type="component" value="Unassembled WGS sequence"/>
</dbReference>
<comment type="caution">
    <text evidence="9">The sequence shown here is derived from an EMBL/GenBank/DDBJ whole genome shotgun (WGS) entry which is preliminary data.</text>
</comment>
<evidence type="ECO:0000313" key="9">
    <source>
        <dbReference type="EMBL" id="GAA1902151.1"/>
    </source>
</evidence>
<evidence type="ECO:0000256" key="7">
    <source>
        <dbReference type="SAM" id="MobiDB-lite"/>
    </source>
</evidence>
<dbReference type="PANTHER" id="PTHR34583:SF2">
    <property type="entry name" value="ANTIPORTER SUBUNIT MNHC2-RELATED"/>
    <property type="match status" value="1"/>
</dbReference>
<evidence type="ECO:0000256" key="8">
    <source>
        <dbReference type="SAM" id="Phobius"/>
    </source>
</evidence>
<comment type="similarity">
    <text evidence="2">Belongs to the CPA3 antiporters (TC 2.A.63) subunit C family.</text>
</comment>
<evidence type="ECO:0008006" key="11">
    <source>
        <dbReference type="Google" id="ProtNLM"/>
    </source>
</evidence>
<dbReference type="PANTHER" id="PTHR34583">
    <property type="entry name" value="ANTIPORTER SUBUNIT MNHC2-RELATED"/>
    <property type="match status" value="1"/>
</dbReference>
<dbReference type="EMBL" id="BAAAMJ010000009">
    <property type="protein sequence ID" value="GAA1902151.1"/>
    <property type="molecule type" value="Genomic_DNA"/>
</dbReference>
<dbReference type="Pfam" id="PF00420">
    <property type="entry name" value="Oxidored_q2"/>
    <property type="match status" value="1"/>
</dbReference>
<evidence type="ECO:0000256" key="1">
    <source>
        <dbReference type="ARBA" id="ARBA00004651"/>
    </source>
</evidence>
<organism evidence="9 10">
    <name type="scientific">Streptomyces sodiiphilus</name>
    <dbReference type="NCBI Taxonomy" id="226217"/>
    <lineage>
        <taxon>Bacteria</taxon>
        <taxon>Bacillati</taxon>
        <taxon>Actinomycetota</taxon>
        <taxon>Actinomycetes</taxon>
        <taxon>Kitasatosporales</taxon>
        <taxon>Streptomycetaceae</taxon>
        <taxon>Streptomyces</taxon>
    </lineage>
</organism>
<sequence>MTAAIAVGILVAGGVYLILQAELLRVTVGFVLLGHAVNVLFVAAGGMERRGVPLIGQSDPQEAADPLPQAFVLTAIVITFGITVYLFGLLRAEGGDAGKPDTGTSGAGKHPPADRSPGAPGPSGSEDTAADGGEPAEAAGQVRERPGPRDREAEDDEAPRTGRPSTDGQGEAR</sequence>
<keyword evidence="5 8" id="KW-1133">Transmembrane helix</keyword>
<comment type="subcellular location">
    <subcellularLocation>
        <location evidence="1">Cell membrane</location>
        <topology evidence="1">Multi-pass membrane protein</topology>
    </subcellularLocation>
</comment>
<evidence type="ECO:0000256" key="2">
    <source>
        <dbReference type="ARBA" id="ARBA00010388"/>
    </source>
</evidence>
<evidence type="ECO:0000256" key="3">
    <source>
        <dbReference type="ARBA" id="ARBA00022475"/>
    </source>
</evidence>
<evidence type="ECO:0000256" key="6">
    <source>
        <dbReference type="ARBA" id="ARBA00023136"/>
    </source>
</evidence>
<feature type="region of interest" description="Disordered" evidence="7">
    <location>
        <begin position="95"/>
        <end position="173"/>
    </location>
</feature>
<keyword evidence="4 8" id="KW-0812">Transmembrane</keyword>
<name>A0ABN2NXL2_9ACTN</name>
<keyword evidence="6 8" id="KW-0472">Membrane</keyword>
<keyword evidence="10" id="KW-1185">Reference proteome</keyword>
<gene>
    <name evidence="9" type="ORF">GCM10009716_10000</name>
</gene>
<keyword evidence="3" id="KW-1003">Cell membrane</keyword>
<dbReference type="Gene3D" id="1.10.287.3510">
    <property type="match status" value="1"/>
</dbReference>
<evidence type="ECO:0000313" key="10">
    <source>
        <dbReference type="Proteomes" id="UP001501303"/>
    </source>
</evidence>
<dbReference type="InterPro" id="IPR039428">
    <property type="entry name" value="NUOK/Mnh_C1-like"/>
</dbReference>
<dbReference type="InterPro" id="IPR050601">
    <property type="entry name" value="CPA3_antiporter_subunitC"/>
</dbReference>
<proteinExistence type="inferred from homology"/>
<feature type="transmembrane region" description="Helical" evidence="8">
    <location>
        <begin position="30"/>
        <end position="47"/>
    </location>
</feature>
<feature type="compositionally biased region" description="Basic and acidic residues" evidence="7">
    <location>
        <begin position="142"/>
        <end position="152"/>
    </location>
</feature>
<reference evidence="9 10" key="1">
    <citation type="journal article" date="2019" name="Int. J. Syst. Evol. Microbiol.">
        <title>The Global Catalogue of Microorganisms (GCM) 10K type strain sequencing project: providing services to taxonomists for standard genome sequencing and annotation.</title>
        <authorList>
            <consortium name="The Broad Institute Genomics Platform"/>
            <consortium name="The Broad Institute Genome Sequencing Center for Infectious Disease"/>
            <person name="Wu L."/>
            <person name="Ma J."/>
        </authorList>
    </citation>
    <scope>NUCLEOTIDE SEQUENCE [LARGE SCALE GENOMIC DNA]</scope>
    <source>
        <strain evidence="9 10">JCM 13581</strain>
    </source>
</reference>
<dbReference type="RefSeq" id="WP_344259168.1">
    <property type="nucleotide sequence ID" value="NZ_BAAAMJ010000009.1"/>
</dbReference>
<feature type="compositionally biased region" description="Polar residues" evidence="7">
    <location>
        <begin position="163"/>
        <end position="173"/>
    </location>
</feature>
<accession>A0ABN2NXL2</accession>
<evidence type="ECO:0000256" key="5">
    <source>
        <dbReference type="ARBA" id="ARBA00022989"/>
    </source>
</evidence>
<evidence type="ECO:0000256" key="4">
    <source>
        <dbReference type="ARBA" id="ARBA00022692"/>
    </source>
</evidence>
<feature type="compositionally biased region" description="Low complexity" evidence="7">
    <location>
        <begin position="126"/>
        <end position="140"/>
    </location>
</feature>
<feature type="transmembrane region" description="Helical" evidence="8">
    <location>
        <begin position="67"/>
        <end position="90"/>
    </location>
</feature>
<protein>
    <recommendedName>
        <fullName evidence="11">Cation:proton antiporter</fullName>
    </recommendedName>
</protein>
<feature type="transmembrane region" description="Helical" evidence="8">
    <location>
        <begin position="6"/>
        <end position="23"/>
    </location>
</feature>